<feature type="region of interest" description="Disordered" evidence="6">
    <location>
        <begin position="150"/>
        <end position="208"/>
    </location>
</feature>
<feature type="compositionally biased region" description="Gly residues" evidence="6">
    <location>
        <begin position="21"/>
        <end position="35"/>
    </location>
</feature>
<accession>A0A1E3VYW6</accession>
<evidence type="ECO:0000256" key="6">
    <source>
        <dbReference type="SAM" id="MobiDB-lite"/>
    </source>
</evidence>
<dbReference type="PANTHER" id="PTHR12934:SF11">
    <property type="entry name" value="LARGE RIBOSOMAL SUBUNIT PROTEIN UL15M"/>
    <property type="match status" value="1"/>
</dbReference>
<keyword evidence="9" id="KW-1185">Reference proteome</keyword>
<evidence type="ECO:0000256" key="4">
    <source>
        <dbReference type="HAMAP-Rule" id="MF_01341"/>
    </source>
</evidence>
<proteinExistence type="inferred from homology"/>
<dbReference type="EMBL" id="LPWG01000013">
    <property type="protein sequence ID" value="ODR98722.1"/>
    <property type="molecule type" value="Genomic_DNA"/>
</dbReference>
<dbReference type="GO" id="GO:0019843">
    <property type="term" value="F:rRNA binding"/>
    <property type="evidence" value="ECO:0007669"/>
    <property type="project" value="UniProtKB-UniRule"/>
</dbReference>
<dbReference type="SUPFAM" id="SSF52080">
    <property type="entry name" value="Ribosomal proteins L15p and L18e"/>
    <property type="match status" value="1"/>
</dbReference>
<comment type="caution">
    <text evidence="8">The sequence shown here is derived from an EMBL/GenBank/DDBJ whole genome shotgun (WGS) entry which is preliminary data.</text>
</comment>
<dbReference type="GO" id="GO:0003735">
    <property type="term" value="F:structural constituent of ribosome"/>
    <property type="evidence" value="ECO:0007669"/>
    <property type="project" value="InterPro"/>
</dbReference>
<dbReference type="PANTHER" id="PTHR12934">
    <property type="entry name" value="50S RIBOSOMAL PROTEIN L15"/>
    <property type="match status" value="1"/>
</dbReference>
<keyword evidence="2 4" id="KW-0689">Ribosomal protein</keyword>
<feature type="domain" description="Large ribosomal subunit protein uL15/eL18" evidence="7">
    <location>
        <begin position="75"/>
        <end position="149"/>
    </location>
</feature>
<dbReference type="HAMAP" id="MF_01341">
    <property type="entry name" value="Ribosomal_uL15"/>
    <property type="match status" value="1"/>
</dbReference>
<evidence type="ECO:0000313" key="9">
    <source>
        <dbReference type="Proteomes" id="UP000094501"/>
    </source>
</evidence>
<reference evidence="8 9" key="1">
    <citation type="journal article" date="2016" name="Environ. Microbiol.">
        <title>New Methyloceanibacter diversity from North Sea sediments includes methanotroph containing solely the soluble methane monooxygenase.</title>
        <authorList>
            <person name="Vekeman B."/>
            <person name="Kerckhof F.M."/>
            <person name="Cremers G."/>
            <person name="de Vos P."/>
            <person name="Vandamme P."/>
            <person name="Boon N."/>
            <person name="Op den Camp H.J."/>
            <person name="Heylen K."/>
        </authorList>
    </citation>
    <scope>NUCLEOTIDE SEQUENCE [LARGE SCALE GENOMIC DNA]</scope>
    <source>
        <strain evidence="8 9">R-67174</strain>
    </source>
</reference>
<dbReference type="InterPro" id="IPR021131">
    <property type="entry name" value="Ribosomal_uL15/eL18"/>
</dbReference>
<sequence>MRLNDLRDLPGATTSKKRVGRGLGSGLGKTSGHGQKGQKSRSGIAIKGFEGGQMPLHRRLPKRGFSNIFAKDYNEVNVGRIQAAIDDKKLDASKPVTVEALVNAGVVRRARDGVRLLGKGELKAKVSFEVTGASSGAVKAVEAAGGTVTLTPMPQRTAKPEGEAAPKKAAKKAAKAAAKSTAKKPAAKKSAPKKAATKKSAAQKDASD</sequence>
<dbReference type="InterPro" id="IPR036227">
    <property type="entry name" value="Ribosomal_uL15/eL18_sf"/>
</dbReference>
<dbReference type="PROSITE" id="PS00475">
    <property type="entry name" value="RIBOSOMAL_L15"/>
    <property type="match status" value="1"/>
</dbReference>
<evidence type="ECO:0000313" key="8">
    <source>
        <dbReference type="EMBL" id="ODR98722.1"/>
    </source>
</evidence>
<dbReference type="InterPro" id="IPR005749">
    <property type="entry name" value="Ribosomal_uL15_bac-type"/>
</dbReference>
<feature type="compositionally biased region" description="Basic residues" evidence="6">
    <location>
        <begin position="181"/>
        <end position="197"/>
    </location>
</feature>
<evidence type="ECO:0000256" key="1">
    <source>
        <dbReference type="ARBA" id="ARBA00007320"/>
    </source>
</evidence>
<comment type="similarity">
    <text evidence="1 4 5">Belongs to the universal ribosomal protein uL15 family.</text>
</comment>
<keyword evidence="3 4" id="KW-0687">Ribonucleoprotein</keyword>
<dbReference type="OrthoDB" id="9810293at2"/>
<dbReference type="Pfam" id="PF00828">
    <property type="entry name" value="Ribosomal_L27A"/>
    <property type="match status" value="1"/>
</dbReference>
<feature type="region of interest" description="Disordered" evidence="6">
    <location>
        <begin position="1"/>
        <end position="42"/>
    </location>
</feature>
<organism evidence="8 9">
    <name type="scientific">Methyloceanibacter methanicus</name>
    <dbReference type="NCBI Taxonomy" id="1774968"/>
    <lineage>
        <taxon>Bacteria</taxon>
        <taxon>Pseudomonadati</taxon>
        <taxon>Pseudomonadota</taxon>
        <taxon>Alphaproteobacteria</taxon>
        <taxon>Hyphomicrobiales</taxon>
        <taxon>Hyphomicrobiaceae</taxon>
        <taxon>Methyloceanibacter</taxon>
    </lineage>
</organism>
<comment type="subunit">
    <text evidence="4">Part of the 50S ribosomal subunit.</text>
</comment>
<keyword evidence="4" id="KW-0694">RNA-binding</keyword>
<dbReference type="InterPro" id="IPR001196">
    <property type="entry name" value="Ribosomal_uL15_CS"/>
</dbReference>
<dbReference type="GO" id="GO:0022625">
    <property type="term" value="C:cytosolic large ribosomal subunit"/>
    <property type="evidence" value="ECO:0007669"/>
    <property type="project" value="TreeGrafter"/>
</dbReference>
<gene>
    <name evidence="4" type="primary">rplO</name>
    <name evidence="8" type="ORF">AUC68_09535</name>
</gene>
<evidence type="ECO:0000256" key="3">
    <source>
        <dbReference type="ARBA" id="ARBA00023274"/>
    </source>
</evidence>
<dbReference type="RefSeq" id="WP_069438187.1">
    <property type="nucleotide sequence ID" value="NZ_LPWG01000013.1"/>
</dbReference>
<dbReference type="Proteomes" id="UP000094501">
    <property type="component" value="Unassembled WGS sequence"/>
</dbReference>
<dbReference type="GO" id="GO:0006412">
    <property type="term" value="P:translation"/>
    <property type="evidence" value="ECO:0007669"/>
    <property type="project" value="UniProtKB-UniRule"/>
</dbReference>
<evidence type="ECO:0000259" key="7">
    <source>
        <dbReference type="Pfam" id="PF00828"/>
    </source>
</evidence>
<dbReference type="Gene3D" id="3.100.10.10">
    <property type="match status" value="1"/>
</dbReference>
<comment type="function">
    <text evidence="4">Binds to the 23S rRNA.</text>
</comment>
<dbReference type="STRING" id="1774968.AUC68_09535"/>
<keyword evidence="4" id="KW-0699">rRNA-binding</keyword>
<evidence type="ECO:0000256" key="2">
    <source>
        <dbReference type="ARBA" id="ARBA00022980"/>
    </source>
</evidence>
<dbReference type="InterPro" id="IPR030878">
    <property type="entry name" value="Ribosomal_uL15"/>
</dbReference>
<dbReference type="NCBIfam" id="TIGR01071">
    <property type="entry name" value="rplO_bact"/>
    <property type="match status" value="1"/>
</dbReference>
<protein>
    <recommendedName>
        <fullName evidence="4">Large ribosomal subunit protein uL15</fullName>
    </recommendedName>
</protein>
<evidence type="ECO:0000256" key="5">
    <source>
        <dbReference type="RuleBase" id="RU003888"/>
    </source>
</evidence>
<dbReference type="AlphaFoldDB" id="A0A1E3VYW6"/>
<name>A0A1E3VYW6_9HYPH</name>